<dbReference type="EMBL" id="MHKV01000027">
    <property type="protein sequence ID" value="OGY96981.1"/>
    <property type="molecule type" value="Genomic_DNA"/>
</dbReference>
<evidence type="ECO:0000256" key="1">
    <source>
        <dbReference type="SAM" id="Phobius"/>
    </source>
</evidence>
<evidence type="ECO:0008006" key="4">
    <source>
        <dbReference type="Google" id="ProtNLM"/>
    </source>
</evidence>
<feature type="transmembrane region" description="Helical" evidence="1">
    <location>
        <begin position="161"/>
        <end position="181"/>
    </location>
</feature>
<dbReference type="AlphaFoldDB" id="A0A1G2C766"/>
<accession>A0A1G2C766</accession>
<sequence>MFLDIAVGMLLALAACSRGMRLSPKVVFLSIGFALLPDLDAVLHLVLRGNMNGEHRALLHLPLLFVALTLPVLAVWGRKWAGLFLAGTMWHFVHDSVLIGFGVKWLWPFSGRWHKFFADPGTAWWTWEHFHVSWSPVEVERLVELYRGFDYIREFYLQPHWLGIIELLPFLIVLPVVIRALKKSRAA</sequence>
<keyword evidence="1" id="KW-0472">Membrane</keyword>
<comment type="caution">
    <text evidence="2">The sequence shown here is derived from an EMBL/GenBank/DDBJ whole genome shotgun (WGS) entry which is preliminary data.</text>
</comment>
<feature type="transmembrane region" description="Helical" evidence="1">
    <location>
        <begin position="83"/>
        <end position="107"/>
    </location>
</feature>
<evidence type="ECO:0000313" key="3">
    <source>
        <dbReference type="Proteomes" id="UP000176349"/>
    </source>
</evidence>
<proteinExistence type="predicted"/>
<keyword evidence="1" id="KW-1133">Transmembrane helix</keyword>
<dbReference type="InterPro" id="IPR007404">
    <property type="entry name" value="YdjM-like"/>
</dbReference>
<feature type="transmembrane region" description="Helical" evidence="1">
    <location>
        <begin position="58"/>
        <end position="76"/>
    </location>
</feature>
<protein>
    <recommendedName>
        <fullName evidence="4">Metal-dependent hydrolase</fullName>
    </recommendedName>
</protein>
<gene>
    <name evidence="2" type="ORF">A2128_02985</name>
</gene>
<organism evidence="2 3">
    <name type="scientific">Candidatus Liptonbacteria bacterium GWC1_60_9</name>
    <dbReference type="NCBI Taxonomy" id="1798645"/>
    <lineage>
        <taxon>Bacteria</taxon>
        <taxon>Candidatus Liptoniibacteriota</taxon>
    </lineage>
</organism>
<dbReference type="Proteomes" id="UP000176349">
    <property type="component" value="Unassembled WGS sequence"/>
</dbReference>
<dbReference type="Pfam" id="PF04307">
    <property type="entry name" value="YdjM"/>
    <property type="match status" value="1"/>
</dbReference>
<name>A0A1G2C766_9BACT</name>
<reference evidence="2 3" key="1">
    <citation type="journal article" date="2016" name="Nat. Commun.">
        <title>Thousands of microbial genomes shed light on interconnected biogeochemical processes in an aquifer system.</title>
        <authorList>
            <person name="Anantharaman K."/>
            <person name="Brown C.T."/>
            <person name="Hug L.A."/>
            <person name="Sharon I."/>
            <person name="Castelle C.J."/>
            <person name="Probst A.J."/>
            <person name="Thomas B.C."/>
            <person name="Singh A."/>
            <person name="Wilkins M.J."/>
            <person name="Karaoz U."/>
            <person name="Brodie E.L."/>
            <person name="Williams K.H."/>
            <person name="Hubbard S.S."/>
            <person name="Banfield J.F."/>
        </authorList>
    </citation>
    <scope>NUCLEOTIDE SEQUENCE [LARGE SCALE GENOMIC DNA]</scope>
</reference>
<keyword evidence="1" id="KW-0812">Transmembrane</keyword>
<evidence type="ECO:0000313" key="2">
    <source>
        <dbReference type="EMBL" id="OGY96981.1"/>
    </source>
</evidence>